<feature type="compositionally biased region" description="Basic and acidic residues" evidence="1">
    <location>
        <begin position="240"/>
        <end position="273"/>
    </location>
</feature>
<dbReference type="PhylomeDB" id="A0A0G4HR54"/>
<dbReference type="PANTHER" id="PTHR43948:SF10">
    <property type="entry name" value="MRJ, ISOFORM E"/>
    <property type="match status" value="1"/>
</dbReference>
<dbReference type="InterPro" id="IPR001623">
    <property type="entry name" value="DnaJ_domain"/>
</dbReference>
<protein>
    <recommendedName>
        <fullName evidence="2">J domain-containing protein</fullName>
    </recommendedName>
</protein>
<dbReference type="PANTHER" id="PTHR43948">
    <property type="entry name" value="DNAJ HOMOLOG SUBFAMILY B"/>
    <property type="match status" value="1"/>
</dbReference>
<dbReference type="SUPFAM" id="SSF46565">
    <property type="entry name" value="Chaperone J-domain"/>
    <property type="match status" value="1"/>
</dbReference>
<sequence>MAAEFDYYEILGVSRGCEEGEIKKAYKKLAIQWHPDKNPSNREAAEDMFKKIAHAYAVLSNPEKRRMYDLTGHEDGAVPGNGGRGSGGRGGGGHFGEPTFMHEFDMMDAHRIFEAFFGGRSPFDLFRQASHGSVSSSGGSSGRRRGSGPGGAFGFGGSAFDDPFFSDPFADMFGGGGLGGMRMGGGSDMMMMMGGGGGGGSSSSSFSQSFSFGGGMGGMGMGVSSSSSTTTKIINGRKVTRTETTKRHADGRVERSVIEETDDGRGDVQRRQLEGPSRGGEEQGQQQQQQSASRSSRTHSRHILSQQQQQQQYHPHLSSSSHGGAPEMRHPQPRTVHPGGSHPGHHSHYPQQHHPQVHHQAPAQQRQRYYGY</sequence>
<dbReference type="GO" id="GO:0051087">
    <property type="term" value="F:protein-folding chaperone binding"/>
    <property type="evidence" value="ECO:0007669"/>
    <property type="project" value="TreeGrafter"/>
</dbReference>
<feature type="compositionally biased region" description="Gly residues" evidence="1">
    <location>
        <begin position="79"/>
        <end position="95"/>
    </location>
</feature>
<dbReference type="VEuPathDB" id="CryptoDB:Cvel_8083"/>
<feature type="compositionally biased region" description="Low complexity" evidence="1">
    <location>
        <begin position="283"/>
        <end position="295"/>
    </location>
</feature>
<dbReference type="PROSITE" id="PS50076">
    <property type="entry name" value="DNAJ_2"/>
    <property type="match status" value="1"/>
</dbReference>
<evidence type="ECO:0000313" key="3">
    <source>
        <dbReference type="EMBL" id="CEM46869.1"/>
    </source>
</evidence>
<dbReference type="Pfam" id="PF00226">
    <property type="entry name" value="DnaJ"/>
    <property type="match status" value="1"/>
</dbReference>
<feature type="compositionally biased region" description="Low complexity" evidence="1">
    <location>
        <begin position="349"/>
        <end position="372"/>
    </location>
</feature>
<evidence type="ECO:0000256" key="1">
    <source>
        <dbReference type="SAM" id="MobiDB-lite"/>
    </source>
</evidence>
<dbReference type="AlphaFoldDB" id="A0A0G4HR54"/>
<dbReference type="PROSITE" id="PS00636">
    <property type="entry name" value="DNAJ_1"/>
    <property type="match status" value="1"/>
</dbReference>
<feature type="domain" description="J" evidence="2">
    <location>
        <begin position="6"/>
        <end position="72"/>
    </location>
</feature>
<evidence type="ECO:0000259" key="2">
    <source>
        <dbReference type="PROSITE" id="PS50076"/>
    </source>
</evidence>
<dbReference type="PRINTS" id="PR00625">
    <property type="entry name" value="JDOMAIN"/>
</dbReference>
<dbReference type="EMBL" id="CDMZ01003576">
    <property type="protein sequence ID" value="CEM46869.1"/>
    <property type="molecule type" value="Genomic_DNA"/>
</dbReference>
<organism evidence="3">
    <name type="scientific">Chromera velia CCMP2878</name>
    <dbReference type="NCBI Taxonomy" id="1169474"/>
    <lineage>
        <taxon>Eukaryota</taxon>
        <taxon>Sar</taxon>
        <taxon>Alveolata</taxon>
        <taxon>Colpodellida</taxon>
        <taxon>Chromeraceae</taxon>
        <taxon>Chromera</taxon>
    </lineage>
</organism>
<dbReference type="InterPro" id="IPR036869">
    <property type="entry name" value="J_dom_sf"/>
</dbReference>
<feature type="region of interest" description="Disordered" evidence="1">
    <location>
        <begin position="72"/>
        <end position="95"/>
    </location>
</feature>
<feature type="region of interest" description="Disordered" evidence="1">
    <location>
        <begin position="221"/>
        <end position="372"/>
    </location>
</feature>
<reference evidence="3" key="1">
    <citation type="submission" date="2014-11" db="EMBL/GenBank/DDBJ databases">
        <authorList>
            <person name="Otto D Thomas"/>
            <person name="Naeem Raeece"/>
        </authorList>
    </citation>
    <scope>NUCLEOTIDE SEQUENCE</scope>
</reference>
<dbReference type="GO" id="GO:0051082">
    <property type="term" value="F:unfolded protein binding"/>
    <property type="evidence" value="ECO:0007669"/>
    <property type="project" value="TreeGrafter"/>
</dbReference>
<name>A0A0G4HR54_9ALVE</name>
<dbReference type="InterPro" id="IPR018253">
    <property type="entry name" value="DnaJ_domain_CS"/>
</dbReference>
<proteinExistence type="predicted"/>
<dbReference type="GO" id="GO:0005737">
    <property type="term" value="C:cytoplasm"/>
    <property type="evidence" value="ECO:0007669"/>
    <property type="project" value="TreeGrafter"/>
</dbReference>
<gene>
    <name evidence="3" type="ORF">Cvel_8083</name>
</gene>
<dbReference type="SMART" id="SM00271">
    <property type="entry name" value="DnaJ"/>
    <property type="match status" value="1"/>
</dbReference>
<dbReference type="CDD" id="cd06257">
    <property type="entry name" value="DnaJ"/>
    <property type="match status" value="1"/>
</dbReference>
<feature type="region of interest" description="Disordered" evidence="1">
    <location>
        <begin position="129"/>
        <end position="153"/>
    </location>
</feature>
<dbReference type="GO" id="GO:0044183">
    <property type="term" value="F:protein folding chaperone"/>
    <property type="evidence" value="ECO:0007669"/>
    <property type="project" value="TreeGrafter"/>
</dbReference>
<feature type="compositionally biased region" description="Low complexity" evidence="1">
    <location>
        <begin position="303"/>
        <end position="322"/>
    </location>
</feature>
<accession>A0A0G4HR54</accession>
<dbReference type="Gene3D" id="1.10.287.110">
    <property type="entry name" value="DnaJ domain"/>
    <property type="match status" value="1"/>
</dbReference>